<organism evidence="3 4">
    <name type="scientific">Bacteroides xylanisolvens</name>
    <dbReference type="NCBI Taxonomy" id="371601"/>
    <lineage>
        <taxon>Bacteria</taxon>
        <taxon>Pseudomonadati</taxon>
        <taxon>Bacteroidota</taxon>
        <taxon>Bacteroidia</taxon>
        <taxon>Bacteroidales</taxon>
        <taxon>Bacteroidaceae</taxon>
        <taxon>Bacteroides</taxon>
    </lineage>
</organism>
<feature type="domain" description="Glycosyl transferase family 1" evidence="2">
    <location>
        <begin position="233"/>
        <end position="367"/>
    </location>
</feature>
<dbReference type="PANTHER" id="PTHR46401">
    <property type="entry name" value="GLYCOSYLTRANSFERASE WBBK-RELATED"/>
    <property type="match status" value="1"/>
</dbReference>
<protein>
    <submittedName>
        <fullName evidence="3">Glycosyltransferase family 4 protein</fullName>
    </submittedName>
</protein>
<dbReference type="PANTHER" id="PTHR46401:SF2">
    <property type="entry name" value="GLYCOSYLTRANSFERASE WBBK-RELATED"/>
    <property type="match status" value="1"/>
</dbReference>
<dbReference type="InterPro" id="IPR001296">
    <property type="entry name" value="Glyco_trans_1"/>
</dbReference>
<dbReference type="Proteomes" id="UP000487596">
    <property type="component" value="Unassembled WGS sequence"/>
</dbReference>
<evidence type="ECO:0000259" key="2">
    <source>
        <dbReference type="Pfam" id="PF00534"/>
    </source>
</evidence>
<dbReference type="AlphaFoldDB" id="A0A6A2S8X0"/>
<dbReference type="Gene3D" id="3.40.50.2000">
    <property type="entry name" value="Glycogen Phosphorylase B"/>
    <property type="match status" value="1"/>
</dbReference>
<dbReference type="EMBL" id="WDEH01000030">
    <property type="protein sequence ID" value="KAB6135398.1"/>
    <property type="molecule type" value="Genomic_DNA"/>
</dbReference>
<evidence type="ECO:0000256" key="1">
    <source>
        <dbReference type="ARBA" id="ARBA00022679"/>
    </source>
</evidence>
<proteinExistence type="predicted"/>
<keyword evidence="1 3" id="KW-0808">Transferase</keyword>
<name>A0A6A2S8X0_9BACE</name>
<dbReference type="GO" id="GO:0016757">
    <property type="term" value="F:glycosyltransferase activity"/>
    <property type="evidence" value="ECO:0007669"/>
    <property type="project" value="InterPro"/>
</dbReference>
<evidence type="ECO:0000313" key="4">
    <source>
        <dbReference type="Proteomes" id="UP000487596"/>
    </source>
</evidence>
<reference evidence="3 4" key="1">
    <citation type="journal article" date="2019" name="Nat. Med.">
        <title>A library of human gut bacterial isolates paired with longitudinal multiomics data enables mechanistic microbiome research.</title>
        <authorList>
            <person name="Poyet M."/>
            <person name="Groussin M."/>
            <person name="Gibbons S.M."/>
            <person name="Avila-Pacheco J."/>
            <person name="Jiang X."/>
            <person name="Kearney S.M."/>
            <person name="Perrotta A.R."/>
            <person name="Berdy B."/>
            <person name="Zhao S."/>
            <person name="Lieberman T.D."/>
            <person name="Swanson P.K."/>
            <person name="Smith M."/>
            <person name="Roesemann S."/>
            <person name="Alexander J.E."/>
            <person name="Rich S.A."/>
            <person name="Livny J."/>
            <person name="Vlamakis H."/>
            <person name="Clish C."/>
            <person name="Bullock K."/>
            <person name="Deik A."/>
            <person name="Scott J."/>
            <person name="Pierce K.A."/>
            <person name="Xavier R.J."/>
            <person name="Alm E.J."/>
        </authorList>
    </citation>
    <scope>NUCLEOTIDE SEQUENCE [LARGE SCALE GENOMIC DNA]</scope>
    <source>
        <strain evidence="3 4">BIOML-A62</strain>
    </source>
</reference>
<dbReference type="SUPFAM" id="SSF53756">
    <property type="entry name" value="UDP-Glycosyltransferase/glycogen phosphorylase"/>
    <property type="match status" value="1"/>
</dbReference>
<dbReference type="Pfam" id="PF00534">
    <property type="entry name" value="Glycos_transf_1"/>
    <property type="match status" value="1"/>
</dbReference>
<sequence>MIIFVLETKNLLEIFHFIKSIPTMTKILFDIISIQGCINGGAEFTFRVLEELIKLKNIQVIGLYDSNLSFIEREFIYYQKNLHKVINIRDFKDINSIIEQEHIDSFFIGIAQRYSNYSLENIKCKTTITIHDIGDIESYDNKISFIWKKEKRFYLKLFPKKDKKSPFDNYHTLIHFCEQSNVNIITVSDYSKNSILYYFPQLSSKNIAVLYPPMRNIPIKNNIENEDLKKFLLTHKPYFLLLNIHRKDKNAKFVLDVFQRFLIDEDFHLVTTGGGEKLFPQHINLPLLSSSDLGNTYKHAYALIFPSLQEGFGYPPLEAMGYQVPVLSSNVCSMPSILSNSALMFSPFYKNDLFMKLKSLKDNYQDYKELAIIRYQAITQKQQSDFELLINMITNI</sequence>
<comment type="caution">
    <text evidence="3">The sequence shown here is derived from an EMBL/GenBank/DDBJ whole genome shotgun (WGS) entry which is preliminary data.</text>
</comment>
<gene>
    <name evidence="3" type="ORF">GA424_16700</name>
</gene>
<accession>A0A6A2S8X0</accession>
<evidence type="ECO:0000313" key="3">
    <source>
        <dbReference type="EMBL" id="KAB6135398.1"/>
    </source>
</evidence>